<reference evidence="4" key="1">
    <citation type="submission" date="2020-05" db="EMBL/GenBank/DDBJ databases">
        <authorList>
            <person name="Zhu T."/>
            <person name="Keshari N."/>
            <person name="Lu X."/>
        </authorList>
    </citation>
    <scope>NUCLEOTIDE SEQUENCE</scope>
    <source>
        <strain evidence="4">NK1-22</strain>
    </source>
</reference>
<dbReference type="SUPFAM" id="SSF53850">
    <property type="entry name" value="Periplasmic binding protein-like II"/>
    <property type="match status" value="1"/>
</dbReference>
<evidence type="ECO:0000259" key="3">
    <source>
        <dbReference type="Pfam" id="PF12849"/>
    </source>
</evidence>
<dbReference type="PANTHER" id="PTHR30570">
    <property type="entry name" value="PERIPLASMIC PHOSPHATE BINDING COMPONENT OF PHOSPHATE ABC TRANSPORTER"/>
    <property type="match status" value="1"/>
</dbReference>
<feature type="transmembrane region" description="Helical" evidence="2">
    <location>
        <begin position="9"/>
        <end position="28"/>
    </location>
</feature>
<keyword evidence="2" id="KW-1133">Transmembrane helix</keyword>
<gene>
    <name evidence="4" type="ORF">HNI00_16555</name>
</gene>
<keyword evidence="2" id="KW-0472">Membrane</keyword>
<keyword evidence="1" id="KW-0732">Signal</keyword>
<organism evidence="4">
    <name type="scientific">Thermoleptolyngbya oregonensis NK1-22</name>
    <dbReference type="NCBI Taxonomy" id="2547457"/>
    <lineage>
        <taxon>Bacteria</taxon>
        <taxon>Bacillati</taxon>
        <taxon>Cyanobacteriota</taxon>
        <taxon>Cyanophyceae</taxon>
        <taxon>Oculatellales</taxon>
        <taxon>Oculatellaceae</taxon>
        <taxon>Thermoleptolyngbya</taxon>
    </lineage>
</organism>
<dbReference type="InterPro" id="IPR024370">
    <property type="entry name" value="PBP_domain"/>
</dbReference>
<sequence>MAATKEVRLMVYTLLCTLILLGGVGWWLDRLGFYPIQSLVKDRTIDNLPGESAGAGSRPSAPLEAIPAISQPQKTFAAIENVPGGLFSYGGSTVWAPVRRDIDQAIQTVFPDFELRYVNPSSEAPSSTTGVRMLLEGILDFAQTSRALTQEELQEAEKRGLKLQEVVVALDGEVAIAHPSLNIPGLTVDQFNDIFAGRIKNWQDVGGPDLPIQVYGKKDRDSGDWFTMVDTTTEAIQKIANDPAGIFWSSAALVIPQCGVKPLPVGTSADTLVAPYQEPAVPTAACGEQRNQVNIAALRSGQYPLTRRMRVVINQNGQLQQQAGEAYAALMLTDQGQSLLEQSGFVRIR</sequence>
<keyword evidence="2" id="KW-0812">Transmembrane</keyword>
<dbReference type="PANTHER" id="PTHR30570:SF1">
    <property type="entry name" value="PHOSPHATE-BINDING PROTEIN PSTS"/>
    <property type="match status" value="1"/>
</dbReference>
<dbReference type="Pfam" id="PF12849">
    <property type="entry name" value="PBP_like_2"/>
    <property type="match status" value="1"/>
</dbReference>
<evidence type="ECO:0000256" key="2">
    <source>
        <dbReference type="SAM" id="Phobius"/>
    </source>
</evidence>
<dbReference type="AlphaFoldDB" id="A0AA97BQT4"/>
<evidence type="ECO:0000313" key="4">
    <source>
        <dbReference type="EMBL" id="WOB44578.1"/>
    </source>
</evidence>
<proteinExistence type="predicted"/>
<feature type="domain" description="PBP" evidence="3">
    <location>
        <begin position="89"/>
        <end position="333"/>
    </location>
</feature>
<dbReference type="InterPro" id="IPR050811">
    <property type="entry name" value="Phosphate_ABC_transporter"/>
</dbReference>
<accession>A0AA97BQT4</accession>
<dbReference type="KEGG" id="tog:HNI00_16555"/>
<name>A0AA97BQT4_9CYAN</name>
<evidence type="ECO:0000256" key="1">
    <source>
        <dbReference type="ARBA" id="ARBA00022729"/>
    </source>
</evidence>
<dbReference type="EMBL" id="CP053540">
    <property type="protein sequence ID" value="WOB44578.1"/>
    <property type="molecule type" value="Genomic_DNA"/>
</dbReference>
<dbReference type="Gene3D" id="3.40.190.10">
    <property type="entry name" value="Periplasmic binding protein-like II"/>
    <property type="match status" value="2"/>
</dbReference>
<protein>
    <submittedName>
        <fullName evidence="4">Phosphate ABC transporter substrate-binding protein</fullName>
    </submittedName>
</protein>